<dbReference type="AlphaFoldDB" id="A0AAE0P1D0"/>
<reference evidence="1" key="1">
    <citation type="journal article" date="2023" name="Mol. Phylogenet. Evol.">
        <title>Genome-scale phylogeny and comparative genomics of the fungal order Sordariales.</title>
        <authorList>
            <person name="Hensen N."/>
            <person name="Bonometti L."/>
            <person name="Westerberg I."/>
            <person name="Brannstrom I.O."/>
            <person name="Guillou S."/>
            <person name="Cros-Aarteil S."/>
            <person name="Calhoun S."/>
            <person name="Haridas S."/>
            <person name="Kuo A."/>
            <person name="Mondo S."/>
            <person name="Pangilinan J."/>
            <person name="Riley R."/>
            <person name="LaButti K."/>
            <person name="Andreopoulos B."/>
            <person name="Lipzen A."/>
            <person name="Chen C."/>
            <person name="Yan M."/>
            <person name="Daum C."/>
            <person name="Ng V."/>
            <person name="Clum A."/>
            <person name="Steindorff A."/>
            <person name="Ohm R.A."/>
            <person name="Martin F."/>
            <person name="Silar P."/>
            <person name="Natvig D.O."/>
            <person name="Lalanne C."/>
            <person name="Gautier V."/>
            <person name="Ament-Velasquez S.L."/>
            <person name="Kruys A."/>
            <person name="Hutchinson M.I."/>
            <person name="Powell A.J."/>
            <person name="Barry K."/>
            <person name="Miller A.N."/>
            <person name="Grigoriev I.V."/>
            <person name="Debuchy R."/>
            <person name="Gladieux P."/>
            <person name="Hiltunen Thoren M."/>
            <person name="Johannesson H."/>
        </authorList>
    </citation>
    <scope>NUCLEOTIDE SEQUENCE</scope>
    <source>
        <strain evidence="1">FGSC 1904</strain>
    </source>
</reference>
<organism evidence="1 2">
    <name type="scientific">Sordaria brevicollis</name>
    <dbReference type="NCBI Taxonomy" id="83679"/>
    <lineage>
        <taxon>Eukaryota</taxon>
        <taxon>Fungi</taxon>
        <taxon>Dikarya</taxon>
        <taxon>Ascomycota</taxon>
        <taxon>Pezizomycotina</taxon>
        <taxon>Sordariomycetes</taxon>
        <taxon>Sordariomycetidae</taxon>
        <taxon>Sordariales</taxon>
        <taxon>Sordariaceae</taxon>
        <taxon>Sordaria</taxon>
    </lineage>
</organism>
<dbReference type="Proteomes" id="UP001281003">
    <property type="component" value="Unassembled WGS sequence"/>
</dbReference>
<sequence>MTTIAETESGPFALPPVPAEHLQQEPLQQHVVSNSDEGSIFEVDDDIDEKSDPGFEEGDYRSVTVSLNRAIREYRLINGRSYHNYDGAYYWAPNDDEQNEYLDMAYVYLIIPTTVP</sequence>
<name>A0AAE0P1D0_SORBR</name>
<evidence type="ECO:0000313" key="1">
    <source>
        <dbReference type="EMBL" id="KAK3391459.1"/>
    </source>
</evidence>
<reference evidence="1" key="2">
    <citation type="submission" date="2023-07" db="EMBL/GenBank/DDBJ databases">
        <authorList>
            <consortium name="Lawrence Berkeley National Laboratory"/>
            <person name="Haridas S."/>
            <person name="Hensen N."/>
            <person name="Bonometti L."/>
            <person name="Westerberg I."/>
            <person name="Brannstrom I.O."/>
            <person name="Guillou S."/>
            <person name="Cros-Aarteil S."/>
            <person name="Calhoun S."/>
            <person name="Kuo A."/>
            <person name="Mondo S."/>
            <person name="Pangilinan J."/>
            <person name="Riley R."/>
            <person name="LaButti K."/>
            <person name="Andreopoulos B."/>
            <person name="Lipzen A."/>
            <person name="Chen C."/>
            <person name="Yanf M."/>
            <person name="Daum C."/>
            <person name="Ng V."/>
            <person name="Clum A."/>
            <person name="Steindorff A."/>
            <person name="Ohm R."/>
            <person name="Martin F."/>
            <person name="Silar P."/>
            <person name="Natvig D."/>
            <person name="Lalanne C."/>
            <person name="Gautier V."/>
            <person name="Ament-velasquez S.L."/>
            <person name="Kruys A."/>
            <person name="Hutchinson M.I."/>
            <person name="Powell A.J."/>
            <person name="Barry K."/>
            <person name="Miller A.N."/>
            <person name="Grigoriev I.V."/>
            <person name="Debuchy R."/>
            <person name="Gladieux P."/>
            <person name="Thoren M.H."/>
            <person name="Johannesson H."/>
        </authorList>
    </citation>
    <scope>NUCLEOTIDE SEQUENCE</scope>
    <source>
        <strain evidence="1">FGSC 1904</strain>
    </source>
</reference>
<dbReference type="EMBL" id="JAUTDP010000013">
    <property type="protein sequence ID" value="KAK3391459.1"/>
    <property type="molecule type" value="Genomic_DNA"/>
</dbReference>
<evidence type="ECO:0000313" key="2">
    <source>
        <dbReference type="Proteomes" id="UP001281003"/>
    </source>
</evidence>
<keyword evidence="2" id="KW-1185">Reference proteome</keyword>
<accession>A0AAE0P1D0</accession>
<comment type="caution">
    <text evidence="1">The sequence shown here is derived from an EMBL/GenBank/DDBJ whole genome shotgun (WGS) entry which is preliminary data.</text>
</comment>
<gene>
    <name evidence="1" type="ORF">B0T20DRAFT_79705</name>
</gene>
<protein>
    <submittedName>
        <fullName evidence="1">Uncharacterized protein</fullName>
    </submittedName>
</protein>
<proteinExistence type="predicted"/>